<evidence type="ECO:0000313" key="4">
    <source>
        <dbReference type="Proteomes" id="UP000663929"/>
    </source>
</evidence>
<dbReference type="AlphaFoldDB" id="A0A8A4TJR3"/>
<keyword evidence="2" id="KW-0812">Transmembrane</keyword>
<gene>
    <name evidence="3" type="ORF">J3U87_29760</name>
</gene>
<sequence>MNTITTIVKREYREFWRRGLLRWLLLPVLALLVMATLVGFQRHHRYQAEMAAGTELSRQHWENQGEKNPHSAAHYGIYLFKPLNALSFFDFGVNPYTGSVFFLEAHYRSNAAFAAINDRSTLGRFGIFSPAFLLAFIAPLLIIFFGHASVSGERRRGTLDLVAATGSSPRHWLLGKWLATMSLIPPLVLTVLATAVIAAAIHGPIPSESWWRLAGLALLYAVYLGVFANLSLIASALTKHSGASLMLLVAFWIGSGLALPRLAASTSEQLHPTPNQVQFEKLMSEEKKAGLPGDGDKQARTEKLKEETLASYGVDKLEDLPINFNALAMQADEEYSDRVFDKHYRELFTIHANQDRIHRLFSLLSPTLAVRLSSMALAGTSPEDHRHFSGQAEIYRREFVALLNHNMMVHSKTGDWGYKADGELWHAMPTFKSQPMDPRFQAARFGNHGAILAFWFLISTALLLGWLPRRVFRRSTGSGPIREPHATDPKPAHGEVTTPC</sequence>
<protein>
    <submittedName>
        <fullName evidence="3">DUF3526 domain-containing protein</fullName>
    </submittedName>
</protein>
<evidence type="ECO:0000256" key="2">
    <source>
        <dbReference type="SAM" id="Phobius"/>
    </source>
</evidence>
<keyword evidence="4" id="KW-1185">Reference proteome</keyword>
<feature type="compositionally biased region" description="Basic and acidic residues" evidence="1">
    <location>
        <begin position="482"/>
        <end position="493"/>
    </location>
</feature>
<evidence type="ECO:0000256" key="1">
    <source>
        <dbReference type="SAM" id="MobiDB-lite"/>
    </source>
</evidence>
<dbReference type="PANTHER" id="PTHR43471:SF1">
    <property type="entry name" value="ABC TRANSPORTER PERMEASE PROTEIN NOSY-RELATED"/>
    <property type="match status" value="1"/>
</dbReference>
<keyword evidence="2" id="KW-1133">Transmembrane helix</keyword>
<feature type="transmembrane region" description="Helical" evidence="2">
    <location>
        <begin position="127"/>
        <end position="146"/>
    </location>
</feature>
<keyword evidence="2" id="KW-0472">Membrane</keyword>
<name>A0A8A4TJR3_SULCO</name>
<dbReference type="RefSeq" id="WP_237379420.1">
    <property type="nucleotide sequence ID" value="NZ_CP071793.1"/>
</dbReference>
<feature type="transmembrane region" description="Helical" evidence="2">
    <location>
        <begin position="245"/>
        <end position="264"/>
    </location>
</feature>
<reference evidence="3" key="1">
    <citation type="submission" date="2021-03" db="EMBL/GenBank/DDBJ databases">
        <title>Acanthopleuribacteraceae sp. M133.</title>
        <authorList>
            <person name="Wang G."/>
        </authorList>
    </citation>
    <scope>NUCLEOTIDE SEQUENCE</scope>
    <source>
        <strain evidence="3">M133</strain>
    </source>
</reference>
<organism evidence="3 4">
    <name type="scientific">Sulfidibacter corallicola</name>
    <dbReference type="NCBI Taxonomy" id="2818388"/>
    <lineage>
        <taxon>Bacteria</taxon>
        <taxon>Pseudomonadati</taxon>
        <taxon>Acidobacteriota</taxon>
        <taxon>Holophagae</taxon>
        <taxon>Acanthopleuribacterales</taxon>
        <taxon>Acanthopleuribacteraceae</taxon>
        <taxon>Sulfidibacter</taxon>
    </lineage>
</organism>
<dbReference type="Proteomes" id="UP000663929">
    <property type="component" value="Chromosome"/>
</dbReference>
<feature type="transmembrane region" description="Helical" evidence="2">
    <location>
        <begin position="177"/>
        <end position="201"/>
    </location>
</feature>
<feature type="transmembrane region" description="Helical" evidence="2">
    <location>
        <begin position="213"/>
        <end position="233"/>
    </location>
</feature>
<accession>A0A8A4TJR3</accession>
<dbReference type="EMBL" id="CP071793">
    <property type="protein sequence ID" value="QTD49790.1"/>
    <property type="molecule type" value="Genomic_DNA"/>
</dbReference>
<evidence type="ECO:0000313" key="3">
    <source>
        <dbReference type="EMBL" id="QTD49790.1"/>
    </source>
</evidence>
<feature type="transmembrane region" description="Helical" evidence="2">
    <location>
        <begin position="445"/>
        <end position="467"/>
    </location>
</feature>
<dbReference type="Pfam" id="PF12040">
    <property type="entry name" value="DUF3526"/>
    <property type="match status" value="1"/>
</dbReference>
<dbReference type="PANTHER" id="PTHR43471">
    <property type="entry name" value="ABC TRANSPORTER PERMEASE"/>
    <property type="match status" value="1"/>
</dbReference>
<proteinExistence type="predicted"/>
<feature type="transmembrane region" description="Helical" evidence="2">
    <location>
        <begin position="20"/>
        <end position="40"/>
    </location>
</feature>
<feature type="region of interest" description="Disordered" evidence="1">
    <location>
        <begin position="477"/>
        <end position="500"/>
    </location>
</feature>
<dbReference type="InterPro" id="IPR021913">
    <property type="entry name" value="DUF3526"/>
</dbReference>
<dbReference type="KEGG" id="scor:J3U87_29760"/>